<keyword evidence="2" id="KW-0472">Membrane</keyword>
<dbReference type="Proteomes" id="UP000265962">
    <property type="component" value="Unassembled WGS sequence"/>
</dbReference>
<feature type="transmembrane region" description="Helical" evidence="2">
    <location>
        <begin position="134"/>
        <end position="155"/>
    </location>
</feature>
<sequence>MTQNSLTPAGNASLVKGAAIAALVYRGLAFLAFGFFASSLTSLFFPLASLVPTGTSDSPSELSAAPAVLLIFLLTALGAPVALSIWMLAAANRGRSGQVLAALILYSIPLGLSLIEGIVVVVSYDHDPALSGPSLNPVIGILPEAAIIIVGWVGWWQMRRPPAAPAIDQPPYQVQQPIPYTAPPQQYAPPYQGPPQTPQPPPQPGQSSPWQRPGQRG</sequence>
<keyword evidence="2" id="KW-0812">Transmembrane</keyword>
<keyword evidence="2" id="KW-1133">Transmembrane helix</keyword>
<accession>A0A375I3P2</accession>
<dbReference type="RefSeq" id="WP_220474435.1">
    <property type="nucleotide sequence ID" value="NZ_OMOH01000016.1"/>
</dbReference>
<feature type="compositionally biased region" description="Low complexity" evidence="1">
    <location>
        <begin position="205"/>
        <end position="217"/>
    </location>
</feature>
<organism evidence="3 4">
    <name type="scientific">Propionibacterium ruminifibrarum</name>
    <dbReference type="NCBI Taxonomy" id="1962131"/>
    <lineage>
        <taxon>Bacteria</taxon>
        <taxon>Bacillati</taxon>
        <taxon>Actinomycetota</taxon>
        <taxon>Actinomycetes</taxon>
        <taxon>Propionibacteriales</taxon>
        <taxon>Propionibacteriaceae</taxon>
        <taxon>Propionibacterium</taxon>
    </lineage>
</organism>
<feature type="region of interest" description="Disordered" evidence="1">
    <location>
        <begin position="167"/>
        <end position="217"/>
    </location>
</feature>
<protein>
    <submittedName>
        <fullName evidence="3">Uncharacterized protein</fullName>
    </submittedName>
</protein>
<feature type="transmembrane region" description="Helical" evidence="2">
    <location>
        <begin position="67"/>
        <end position="88"/>
    </location>
</feature>
<dbReference type="AlphaFoldDB" id="A0A375I3P2"/>
<reference evidence="4" key="1">
    <citation type="submission" date="2018-02" db="EMBL/GenBank/DDBJ databases">
        <authorList>
            <person name="Hornung B."/>
        </authorList>
    </citation>
    <scope>NUCLEOTIDE SEQUENCE [LARGE SCALE GENOMIC DNA]</scope>
</reference>
<keyword evidence="4" id="KW-1185">Reference proteome</keyword>
<feature type="compositionally biased region" description="Pro residues" evidence="1">
    <location>
        <begin position="191"/>
        <end position="204"/>
    </location>
</feature>
<proteinExistence type="predicted"/>
<feature type="compositionally biased region" description="Low complexity" evidence="1">
    <location>
        <begin position="169"/>
        <end position="190"/>
    </location>
</feature>
<feature type="transmembrane region" description="Helical" evidence="2">
    <location>
        <begin position="100"/>
        <end position="122"/>
    </location>
</feature>
<gene>
    <name evidence="3" type="ORF">PROPJV5_2518</name>
</gene>
<name>A0A375I3P2_9ACTN</name>
<evidence type="ECO:0000256" key="1">
    <source>
        <dbReference type="SAM" id="MobiDB-lite"/>
    </source>
</evidence>
<evidence type="ECO:0000313" key="4">
    <source>
        <dbReference type="Proteomes" id="UP000265962"/>
    </source>
</evidence>
<evidence type="ECO:0000256" key="2">
    <source>
        <dbReference type="SAM" id="Phobius"/>
    </source>
</evidence>
<feature type="transmembrane region" description="Helical" evidence="2">
    <location>
        <begin position="23"/>
        <end position="47"/>
    </location>
</feature>
<dbReference type="EMBL" id="OMOH01000016">
    <property type="protein sequence ID" value="SPF69532.1"/>
    <property type="molecule type" value="Genomic_DNA"/>
</dbReference>
<evidence type="ECO:0000313" key="3">
    <source>
        <dbReference type="EMBL" id="SPF69532.1"/>
    </source>
</evidence>